<gene>
    <name evidence="2" type="ORF">RM543_13470</name>
</gene>
<comment type="caution">
    <text evidence="2">The sequence shown here is derived from an EMBL/GenBank/DDBJ whole genome shotgun (WGS) entry which is preliminary data.</text>
</comment>
<dbReference type="Pfam" id="PF12724">
    <property type="entry name" value="Flavodoxin_5"/>
    <property type="match status" value="1"/>
</dbReference>
<protein>
    <submittedName>
        <fullName evidence="2">Flavodoxin domain-containing protein</fullName>
    </submittedName>
</protein>
<dbReference type="EMBL" id="JAVRHL010000003">
    <property type="protein sequence ID" value="MDT0683696.1"/>
    <property type="molecule type" value="Genomic_DNA"/>
</dbReference>
<dbReference type="SUPFAM" id="SSF52218">
    <property type="entry name" value="Flavoproteins"/>
    <property type="match status" value="1"/>
</dbReference>
<keyword evidence="3" id="KW-1185">Reference proteome</keyword>
<name>A0ABU3DIZ4_9RHOB</name>
<accession>A0ABU3DIZ4</accession>
<sequence>MRIAIVYATLEGHTGKIADFARSHLEDAGHAIRLMETGRGDVTTLEGAEAVILAAPVHERRHPAPFEDALRALGPELAARPTLMLSVSLKAAFAEGREEAQDYLDEMKLRCGTNFTAEILVPGAVRPGSYDYFEKEVVRSVVLRGQDIGSTFETRDFTDWDALGRALTDFVGRA</sequence>
<evidence type="ECO:0000313" key="2">
    <source>
        <dbReference type="EMBL" id="MDT0683696.1"/>
    </source>
</evidence>
<dbReference type="InterPro" id="IPR029039">
    <property type="entry name" value="Flavoprotein-like_sf"/>
</dbReference>
<evidence type="ECO:0000259" key="1">
    <source>
        <dbReference type="Pfam" id="PF12724"/>
    </source>
</evidence>
<dbReference type="InterPro" id="IPR026816">
    <property type="entry name" value="Flavodoxin_dom"/>
</dbReference>
<dbReference type="Gene3D" id="3.40.50.360">
    <property type="match status" value="1"/>
</dbReference>
<dbReference type="RefSeq" id="WP_311692480.1">
    <property type="nucleotide sequence ID" value="NZ_JAVRHL010000003.1"/>
</dbReference>
<evidence type="ECO:0000313" key="3">
    <source>
        <dbReference type="Proteomes" id="UP001265259"/>
    </source>
</evidence>
<organism evidence="2 3">
    <name type="scientific">Tropicimonas omnivorans</name>
    <dbReference type="NCBI Taxonomy" id="3075590"/>
    <lineage>
        <taxon>Bacteria</taxon>
        <taxon>Pseudomonadati</taxon>
        <taxon>Pseudomonadota</taxon>
        <taxon>Alphaproteobacteria</taxon>
        <taxon>Rhodobacterales</taxon>
        <taxon>Roseobacteraceae</taxon>
        <taxon>Tropicimonas</taxon>
    </lineage>
</organism>
<dbReference type="Proteomes" id="UP001265259">
    <property type="component" value="Unassembled WGS sequence"/>
</dbReference>
<reference evidence="2 3" key="1">
    <citation type="submission" date="2023-09" db="EMBL/GenBank/DDBJ databases">
        <authorList>
            <person name="Rey-Velasco X."/>
        </authorList>
    </citation>
    <scope>NUCLEOTIDE SEQUENCE [LARGE SCALE GENOMIC DNA]</scope>
    <source>
        <strain evidence="2 3">F158</strain>
    </source>
</reference>
<proteinExistence type="predicted"/>
<feature type="domain" description="Flavodoxin" evidence="1">
    <location>
        <begin position="5"/>
        <end position="142"/>
    </location>
</feature>